<sequence>MLGVGLNRIGTLCLLLSVSSGRHARSHSRGANAGRVWSRGVVLNWTMQTKQSDVCSLQSAVSSNVSSFQKSKIPKGRPGSGRGRPSREAREGQGG</sequence>
<feature type="chain" id="PRO_5041379965" description="Secreted protein" evidence="2">
    <location>
        <begin position="25"/>
        <end position="95"/>
    </location>
</feature>
<dbReference type="EMBL" id="JAUKUD010000001">
    <property type="protein sequence ID" value="KAK0753469.1"/>
    <property type="molecule type" value="Genomic_DNA"/>
</dbReference>
<accession>A0AA40F932</accession>
<feature type="signal peptide" evidence="2">
    <location>
        <begin position="1"/>
        <end position="24"/>
    </location>
</feature>
<keyword evidence="4" id="KW-1185">Reference proteome</keyword>
<proteinExistence type="predicted"/>
<evidence type="ECO:0000313" key="4">
    <source>
        <dbReference type="Proteomes" id="UP001172155"/>
    </source>
</evidence>
<dbReference type="AlphaFoldDB" id="A0AA40F932"/>
<name>A0AA40F932_9PEZI</name>
<feature type="compositionally biased region" description="Basic and acidic residues" evidence="1">
    <location>
        <begin position="85"/>
        <end position="95"/>
    </location>
</feature>
<protein>
    <recommendedName>
        <fullName evidence="5">Secreted protein</fullName>
    </recommendedName>
</protein>
<keyword evidence="2" id="KW-0732">Signal</keyword>
<evidence type="ECO:0000313" key="3">
    <source>
        <dbReference type="EMBL" id="KAK0753469.1"/>
    </source>
</evidence>
<evidence type="ECO:0008006" key="5">
    <source>
        <dbReference type="Google" id="ProtNLM"/>
    </source>
</evidence>
<evidence type="ECO:0000256" key="1">
    <source>
        <dbReference type="SAM" id="MobiDB-lite"/>
    </source>
</evidence>
<comment type="caution">
    <text evidence="3">The sequence shown here is derived from an EMBL/GenBank/DDBJ whole genome shotgun (WGS) entry which is preliminary data.</text>
</comment>
<gene>
    <name evidence="3" type="ORF">B0T18DRAFT_396907</name>
</gene>
<organism evidence="3 4">
    <name type="scientific">Schizothecium vesticola</name>
    <dbReference type="NCBI Taxonomy" id="314040"/>
    <lineage>
        <taxon>Eukaryota</taxon>
        <taxon>Fungi</taxon>
        <taxon>Dikarya</taxon>
        <taxon>Ascomycota</taxon>
        <taxon>Pezizomycotina</taxon>
        <taxon>Sordariomycetes</taxon>
        <taxon>Sordariomycetidae</taxon>
        <taxon>Sordariales</taxon>
        <taxon>Schizotheciaceae</taxon>
        <taxon>Schizothecium</taxon>
    </lineage>
</organism>
<reference evidence="3" key="1">
    <citation type="submission" date="2023-06" db="EMBL/GenBank/DDBJ databases">
        <title>Genome-scale phylogeny and comparative genomics of the fungal order Sordariales.</title>
        <authorList>
            <consortium name="Lawrence Berkeley National Laboratory"/>
            <person name="Hensen N."/>
            <person name="Bonometti L."/>
            <person name="Westerberg I."/>
            <person name="Brannstrom I.O."/>
            <person name="Guillou S."/>
            <person name="Cros-Aarteil S."/>
            <person name="Calhoun S."/>
            <person name="Haridas S."/>
            <person name="Kuo A."/>
            <person name="Mondo S."/>
            <person name="Pangilinan J."/>
            <person name="Riley R."/>
            <person name="LaButti K."/>
            <person name="Andreopoulos B."/>
            <person name="Lipzen A."/>
            <person name="Chen C."/>
            <person name="Yanf M."/>
            <person name="Daum C."/>
            <person name="Ng V."/>
            <person name="Clum A."/>
            <person name="Steindorff A."/>
            <person name="Ohm R."/>
            <person name="Martin F."/>
            <person name="Silar P."/>
            <person name="Natvig D."/>
            <person name="Lalanne C."/>
            <person name="Gautier V."/>
            <person name="Ament-velasquez S.L."/>
            <person name="Kruys A."/>
            <person name="Hutchinson M.I."/>
            <person name="Powell A.J."/>
            <person name="Barry K."/>
            <person name="Miller A.N."/>
            <person name="Grigoriev I.V."/>
            <person name="Debuchy R."/>
            <person name="Gladieux P."/>
            <person name="Thoren M.H."/>
            <person name="Johannesson H."/>
        </authorList>
    </citation>
    <scope>NUCLEOTIDE SEQUENCE</scope>
    <source>
        <strain evidence="3">SMH3187-1</strain>
    </source>
</reference>
<dbReference type="Proteomes" id="UP001172155">
    <property type="component" value="Unassembled WGS sequence"/>
</dbReference>
<evidence type="ECO:0000256" key="2">
    <source>
        <dbReference type="SAM" id="SignalP"/>
    </source>
</evidence>
<feature type="region of interest" description="Disordered" evidence="1">
    <location>
        <begin position="64"/>
        <end position="95"/>
    </location>
</feature>